<keyword evidence="3" id="KW-1185">Reference proteome</keyword>
<evidence type="ECO:0000256" key="1">
    <source>
        <dbReference type="SAM" id="MobiDB-lite"/>
    </source>
</evidence>
<dbReference type="Proteomes" id="UP001176941">
    <property type="component" value="Chromosome 11"/>
</dbReference>
<evidence type="ECO:0000313" key="3">
    <source>
        <dbReference type="Proteomes" id="UP001176941"/>
    </source>
</evidence>
<evidence type="ECO:0000313" key="2">
    <source>
        <dbReference type="EMBL" id="CAI9154306.1"/>
    </source>
</evidence>
<sequence>MAGLRGAQEAGGQEGVSPGQGLLCGPETQVQGLLGEFHRPRPSRAESPRPLSAAEGLLEAQGLCLQWQPVGSRSGVHKGLRPSHLWALVLNTQQLPTLARAPRCYLPTEAAGRAGPGAPTAGASSFSVCTSLRAGPACPSALPSCCA</sequence>
<accession>A0ABN8Y394</accession>
<organism evidence="2 3">
    <name type="scientific">Rangifer tarandus platyrhynchus</name>
    <name type="common">Svalbard reindeer</name>
    <dbReference type="NCBI Taxonomy" id="3082113"/>
    <lineage>
        <taxon>Eukaryota</taxon>
        <taxon>Metazoa</taxon>
        <taxon>Chordata</taxon>
        <taxon>Craniata</taxon>
        <taxon>Vertebrata</taxon>
        <taxon>Euteleostomi</taxon>
        <taxon>Mammalia</taxon>
        <taxon>Eutheria</taxon>
        <taxon>Laurasiatheria</taxon>
        <taxon>Artiodactyla</taxon>
        <taxon>Ruminantia</taxon>
        <taxon>Pecora</taxon>
        <taxon>Cervidae</taxon>
        <taxon>Odocoileinae</taxon>
        <taxon>Rangifer</taxon>
    </lineage>
</organism>
<reference evidence="2" key="1">
    <citation type="submission" date="2023-04" db="EMBL/GenBank/DDBJ databases">
        <authorList>
            <consortium name="ELIXIR-Norway"/>
        </authorList>
    </citation>
    <scope>NUCLEOTIDE SEQUENCE [LARGE SCALE GENOMIC DNA]</scope>
</reference>
<name>A0ABN8Y394_RANTA</name>
<dbReference type="EMBL" id="OX459947">
    <property type="protein sequence ID" value="CAI9154306.1"/>
    <property type="molecule type" value="Genomic_DNA"/>
</dbReference>
<gene>
    <name evidence="2" type="ORF">MRATA1EN1_LOCUS3268</name>
</gene>
<protein>
    <submittedName>
        <fullName evidence="2">Uncharacterized protein</fullName>
    </submittedName>
</protein>
<feature type="region of interest" description="Disordered" evidence="1">
    <location>
        <begin position="1"/>
        <end position="25"/>
    </location>
</feature>
<proteinExistence type="predicted"/>